<keyword evidence="1" id="KW-0812">Transmembrane</keyword>
<dbReference type="AlphaFoldDB" id="A0A853FFG6"/>
<dbReference type="EMBL" id="JACCEW010000007">
    <property type="protein sequence ID" value="NYT38813.1"/>
    <property type="molecule type" value="Genomic_DNA"/>
</dbReference>
<proteinExistence type="predicted"/>
<gene>
    <name evidence="2" type="ORF">H0A68_18195</name>
</gene>
<feature type="transmembrane region" description="Helical" evidence="1">
    <location>
        <begin position="263"/>
        <end position="280"/>
    </location>
</feature>
<reference evidence="2 3" key="1">
    <citation type="submission" date="2020-07" db="EMBL/GenBank/DDBJ databases">
        <title>Taxonomic revisions and descriptions of new bacterial species based on genomic comparisons in the high-G+C-content subgroup of the family Alcaligenaceae.</title>
        <authorList>
            <person name="Szabo A."/>
            <person name="Felfoldi T."/>
        </authorList>
    </citation>
    <scope>NUCLEOTIDE SEQUENCE [LARGE SCALE GENOMIC DNA]</scope>
    <source>
        <strain evidence="2 3">DSM 25264</strain>
    </source>
</reference>
<protein>
    <submittedName>
        <fullName evidence="2">EamA/RhaT family transporter</fullName>
    </submittedName>
</protein>
<evidence type="ECO:0000313" key="2">
    <source>
        <dbReference type="EMBL" id="NYT38813.1"/>
    </source>
</evidence>
<feature type="transmembrane region" description="Helical" evidence="1">
    <location>
        <begin position="61"/>
        <end position="80"/>
    </location>
</feature>
<dbReference type="OrthoDB" id="1524053at2"/>
<dbReference type="RefSeq" id="WP_129971167.1">
    <property type="nucleotide sequence ID" value="NZ_JACCEW010000007.1"/>
</dbReference>
<dbReference type="SUPFAM" id="SSF103481">
    <property type="entry name" value="Multidrug resistance efflux transporter EmrE"/>
    <property type="match status" value="1"/>
</dbReference>
<name>A0A853FFG6_9BURK</name>
<feature type="transmembrane region" description="Helical" evidence="1">
    <location>
        <begin position="92"/>
        <end position="109"/>
    </location>
</feature>
<feature type="transmembrane region" description="Helical" evidence="1">
    <location>
        <begin position="145"/>
        <end position="165"/>
    </location>
</feature>
<dbReference type="Proteomes" id="UP000580517">
    <property type="component" value="Unassembled WGS sequence"/>
</dbReference>
<feature type="transmembrane region" description="Helical" evidence="1">
    <location>
        <begin position="206"/>
        <end position="224"/>
    </location>
</feature>
<feature type="transmembrane region" description="Helical" evidence="1">
    <location>
        <begin position="236"/>
        <end position="256"/>
    </location>
</feature>
<organism evidence="2 3">
    <name type="scientific">Allopusillimonas soli</name>
    <dbReference type="NCBI Taxonomy" id="659016"/>
    <lineage>
        <taxon>Bacteria</taxon>
        <taxon>Pseudomonadati</taxon>
        <taxon>Pseudomonadota</taxon>
        <taxon>Betaproteobacteria</taxon>
        <taxon>Burkholderiales</taxon>
        <taxon>Alcaligenaceae</taxon>
        <taxon>Allopusillimonas</taxon>
    </lineage>
</organism>
<feature type="transmembrane region" description="Helical" evidence="1">
    <location>
        <begin position="171"/>
        <end position="194"/>
    </location>
</feature>
<comment type="caution">
    <text evidence="2">The sequence shown here is derived from an EMBL/GenBank/DDBJ whole genome shotgun (WGS) entry which is preliminary data.</text>
</comment>
<dbReference type="InterPro" id="IPR037185">
    <property type="entry name" value="EmrE-like"/>
</dbReference>
<evidence type="ECO:0000313" key="3">
    <source>
        <dbReference type="Proteomes" id="UP000580517"/>
    </source>
</evidence>
<keyword evidence="1" id="KW-0472">Membrane</keyword>
<keyword evidence="1" id="KW-1133">Transmembrane helix</keyword>
<accession>A0A853FFG6</accession>
<keyword evidence="3" id="KW-1185">Reference proteome</keyword>
<evidence type="ECO:0000256" key="1">
    <source>
        <dbReference type="SAM" id="Phobius"/>
    </source>
</evidence>
<sequence>MIILLASIACSVAVSILLKVVRRRSIAVDQAIAVNYVLASLLTLAVLRPDPASLLAPATPWWILVLLGVLLPTIFLAMAGAVRHAGIVLSDAAQRLSLFLPLLASFLIFSESVSSLKLTGIATALLALGCLLWRPRDSAQGRQGLATVGLLLAVWAGYGTIDILFKQLAKAGAAFSSSLLVSFALSGVLMFAYLIARKTTWTRRNLLAGVLLGLLNFGNIYFYIRAHQVYPDNPTLVFTAMNIGVISLGTLVGAGFFREKLTWFNVAGIVLAIGAIVMLVPR</sequence>